<accession>E6QPS6</accession>
<comment type="caution">
    <text evidence="1">The sequence shown here is derived from an EMBL/GenBank/DDBJ whole genome shotgun (WGS) entry which is preliminary data.</text>
</comment>
<organism evidence="1">
    <name type="scientific">mine drainage metagenome</name>
    <dbReference type="NCBI Taxonomy" id="410659"/>
    <lineage>
        <taxon>unclassified sequences</taxon>
        <taxon>metagenomes</taxon>
        <taxon>ecological metagenomes</taxon>
    </lineage>
</organism>
<evidence type="ECO:0000313" key="1">
    <source>
        <dbReference type="EMBL" id="CBI09247.1"/>
    </source>
</evidence>
<dbReference type="EMBL" id="CABR01000016">
    <property type="protein sequence ID" value="CBI09247.1"/>
    <property type="molecule type" value="Genomic_DNA"/>
</dbReference>
<reference evidence="1" key="1">
    <citation type="submission" date="2009-10" db="EMBL/GenBank/DDBJ databases">
        <title>Diversity of trophic interactions inside an arsenic-rich microbial ecosystem.</title>
        <authorList>
            <person name="Bertin P.N."/>
            <person name="Heinrich-Salmeron A."/>
            <person name="Pelletier E."/>
            <person name="Goulhen-Chollet F."/>
            <person name="Arsene-Ploetze F."/>
            <person name="Gallien S."/>
            <person name="Calteau A."/>
            <person name="Vallenet D."/>
            <person name="Casiot C."/>
            <person name="Chane-Woon-Ming B."/>
            <person name="Giloteaux L."/>
            <person name="Barakat M."/>
            <person name="Bonnefoy V."/>
            <person name="Bruneel O."/>
            <person name="Chandler M."/>
            <person name="Cleiss J."/>
            <person name="Duran R."/>
            <person name="Elbaz-Poulichet F."/>
            <person name="Fonknechten N."/>
            <person name="Lauga B."/>
            <person name="Mornico D."/>
            <person name="Ortet P."/>
            <person name="Schaeffer C."/>
            <person name="Siguier P."/>
            <person name="Alexander Thil Smith A."/>
            <person name="Van Dorsselaer A."/>
            <person name="Weissenbach J."/>
            <person name="Medigue C."/>
            <person name="Le Paslier D."/>
        </authorList>
    </citation>
    <scope>NUCLEOTIDE SEQUENCE</scope>
</reference>
<dbReference type="AlphaFoldDB" id="E6QPS6"/>
<protein>
    <submittedName>
        <fullName evidence="1">Uncharacterized protein</fullName>
    </submittedName>
</protein>
<proteinExistence type="predicted"/>
<sequence>MEFFRFPDDSPPTLAGGVKREVVVDKGEWQRLVSQTWLIFRQAIIEPYIIGGRMRSLPLRVFAGMTAAVKVSVIKLRKDR</sequence>
<gene>
    <name evidence="1" type="ORF">CARN7_2913</name>
</gene>
<name>E6QPS6_9ZZZZ</name>